<accession>Q7SE46</accession>
<proteinExistence type="predicted"/>
<keyword evidence="2" id="KW-1185">Reference proteome</keyword>
<dbReference type="InParanoid" id="Q7SE46"/>
<sequence length="153" mass="16349">MGKDCESKHSTTAVLCSRSLVLLQAKCPMSAPTCAALATVTGGKHDKVAALAVTIELSSRQVEASTAPQLRTSMLRRLGGPGSCQLSSAGQLRLKELSERSVKSSTKSAQRRNEGKQVRLGYEWIECYSVSVIADAEIGVEARAPLPLGTQWF</sequence>
<name>Q7SE46_NEUCR</name>
<dbReference type="GeneID" id="3880451"/>
<dbReference type="KEGG" id="ncr:NCU02129"/>
<reference evidence="1 2" key="1">
    <citation type="journal article" date="2003" name="Nature">
        <title>The genome sequence of the filamentous fungus Neurospora crassa.</title>
        <authorList>
            <person name="Galagan J.E."/>
            <person name="Calvo S.E."/>
            <person name="Borkovich K.A."/>
            <person name="Selker E.U."/>
            <person name="Read N.D."/>
            <person name="Jaffe D."/>
            <person name="FitzHugh W."/>
            <person name="Ma L.J."/>
            <person name="Smirnov S."/>
            <person name="Purcell S."/>
            <person name="Rehman B."/>
            <person name="Elkins T."/>
            <person name="Engels R."/>
            <person name="Wang S."/>
            <person name="Nielsen C.B."/>
            <person name="Butler J."/>
            <person name="Endrizzi M."/>
            <person name="Qui D."/>
            <person name="Ianakiev P."/>
            <person name="Bell-Pedersen D."/>
            <person name="Nelson M.A."/>
            <person name="Werner-Washburne M."/>
            <person name="Selitrennikoff C.P."/>
            <person name="Kinsey J.A."/>
            <person name="Braun E.L."/>
            <person name="Zelter A."/>
            <person name="Schulte U."/>
            <person name="Kothe G.O."/>
            <person name="Jedd G."/>
            <person name="Mewes W."/>
            <person name="Staben C."/>
            <person name="Marcotte E."/>
            <person name="Greenberg D."/>
            <person name="Roy A."/>
            <person name="Foley K."/>
            <person name="Naylor J."/>
            <person name="Stange-Thomann N."/>
            <person name="Barrett R."/>
            <person name="Gnerre S."/>
            <person name="Kamal M."/>
            <person name="Kamvysselis M."/>
            <person name="Mauceli E."/>
            <person name="Bielke C."/>
            <person name="Rudd S."/>
            <person name="Frishman D."/>
            <person name="Krystofova S."/>
            <person name="Rasmussen C."/>
            <person name="Metzenberg R.L."/>
            <person name="Perkins D.D."/>
            <person name="Kroken S."/>
            <person name="Cogoni C."/>
            <person name="Macino G."/>
            <person name="Catcheside D."/>
            <person name="Li W."/>
            <person name="Pratt R.J."/>
            <person name="Osmani S.A."/>
            <person name="DeSouza C.P."/>
            <person name="Glass L."/>
            <person name="Orbach M.J."/>
            <person name="Berglund J.A."/>
            <person name="Voelker R."/>
            <person name="Yarden O."/>
            <person name="Plamann M."/>
            <person name="Seiler S."/>
            <person name="Dunlap J."/>
            <person name="Radford A."/>
            <person name="Aramayo R."/>
            <person name="Natvig D.O."/>
            <person name="Alex L.A."/>
            <person name="Mannhaupt G."/>
            <person name="Ebbole D.J."/>
            <person name="Freitag M."/>
            <person name="Paulsen I."/>
            <person name="Sachs M.S."/>
            <person name="Lander E.S."/>
            <person name="Nusbaum C."/>
            <person name="Birren B."/>
        </authorList>
    </citation>
    <scope>NUCLEOTIDE SEQUENCE [LARGE SCALE GENOMIC DNA]</scope>
    <source>
        <strain evidence="2">ATCC 24698 / 74-OR23-1A / CBS 708.71 / DSM 1257 / FGSC 987</strain>
    </source>
</reference>
<dbReference type="VEuPathDB" id="FungiDB:NCU02129"/>
<gene>
    <name evidence="1" type="ORF">NCU02129</name>
</gene>
<dbReference type="EMBL" id="CM002236">
    <property type="protein sequence ID" value="EAA35051.3"/>
    <property type="molecule type" value="Genomic_DNA"/>
</dbReference>
<evidence type="ECO:0000313" key="2">
    <source>
        <dbReference type="Proteomes" id="UP000001805"/>
    </source>
</evidence>
<dbReference type="AlphaFoldDB" id="Q7SE46"/>
<dbReference type="HOGENOM" id="CLU_2886329_0_0_1"/>
<dbReference type="Proteomes" id="UP000001805">
    <property type="component" value="Chromosome 1, Linkage Group I"/>
</dbReference>
<organism evidence="1 2">
    <name type="scientific">Neurospora crassa (strain ATCC 24698 / 74-OR23-1A / CBS 708.71 / DSM 1257 / FGSC 987)</name>
    <dbReference type="NCBI Taxonomy" id="367110"/>
    <lineage>
        <taxon>Eukaryota</taxon>
        <taxon>Fungi</taxon>
        <taxon>Dikarya</taxon>
        <taxon>Ascomycota</taxon>
        <taxon>Pezizomycotina</taxon>
        <taxon>Sordariomycetes</taxon>
        <taxon>Sordariomycetidae</taxon>
        <taxon>Sordariales</taxon>
        <taxon>Sordariaceae</taxon>
        <taxon>Neurospora</taxon>
    </lineage>
</organism>
<dbReference type="RefSeq" id="XP_964287.3">
    <property type="nucleotide sequence ID" value="XM_959194.3"/>
</dbReference>
<evidence type="ECO:0000313" key="1">
    <source>
        <dbReference type="EMBL" id="EAA35051.3"/>
    </source>
</evidence>
<protein>
    <submittedName>
        <fullName evidence="1">Uncharacterized protein</fullName>
    </submittedName>
</protein>